<feature type="domain" description="DUF6594" evidence="2">
    <location>
        <begin position="3"/>
        <end position="131"/>
    </location>
</feature>
<keyword evidence="1" id="KW-0812">Transmembrane</keyword>
<organism evidence="3 4">
    <name type="scientific">Hyaloscypha variabilis (strain UAMH 11265 / GT02V1 / F)</name>
    <name type="common">Meliniomyces variabilis</name>
    <dbReference type="NCBI Taxonomy" id="1149755"/>
    <lineage>
        <taxon>Eukaryota</taxon>
        <taxon>Fungi</taxon>
        <taxon>Dikarya</taxon>
        <taxon>Ascomycota</taxon>
        <taxon>Pezizomycotina</taxon>
        <taxon>Leotiomycetes</taxon>
        <taxon>Helotiales</taxon>
        <taxon>Hyaloscyphaceae</taxon>
        <taxon>Hyaloscypha</taxon>
        <taxon>Hyaloscypha variabilis</taxon>
    </lineage>
</organism>
<dbReference type="AlphaFoldDB" id="A0A2J6R2Z3"/>
<evidence type="ECO:0000313" key="3">
    <source>
        <dbReference type="EMBL" id="PMD32894.1"/>
    </source>
</evidence>
<accession>A0A2J6R2Z3</accession>
<protein>
    <recommendedName>
        <fullName evidence="2">DUF6594 domain-containing protein</fullName>
    </recommendedName>
</protein>
<keyword evidence="1" id="KW-1133">Transmembrane helix</keyword>
<keyword evidence="4" id="KW-1185">Reference proteome</keyword>
<sequence>MQKPLDKGEDDWIYHANDFVSLEPATDGQWTENLSRAWDNFWRWHNAHFHPGSPPHLVGWPPSLLRAMAATSCTTLLLIPVILLFAIKFNRTIGLAIILTTVVIFTFMVSLIVKMSPRETYIWIAAYSAVLITLVGKLEYQ</sequence>
<name>A0A2J6R2Z3_HYAVF</name>
<proteinExistence type="predicted"/>
<reference evidence="3 4" key="1">
    <citation type="submission" date="2016-04" db="EMBL/GenBank/DDBJ databases">
        <title>A degradative enzymes factory behind the ericoid mycorrhizal symbiosis.</title>
        <authorList>
            <consortium name="DOE Joint Genome Institute"/>
            <person name="Martino E."/>
            <person name="Morin E."/>
            <person name="Grelet G."/>
            <person name="Kuo A."/>
            <person name="Kohler A."/>
            <person name="Daghino S."/>
            <person name="Barry K."/>
            <person name="Choi C."/>
            <person name="Cichocki N."/>
            <person name="Clum A."/>
            <person name="Copeland A."/>
            <person name="Hainaut M."/>
            <person name="Haridas S."/>
            <person name="Labutti K."/>
            <person name="Lindquist E."/>
            <person name="Lipzen A."/>
            <person name="Khouja H.-R."/>
            <person name="Murat C."/>
            <person name="Ohm R."/>
            <person name="Olson A."/>
            <person name="Spatafora J."/>
            <person name="Veneault-Fourrey C."/>
            <person name="Henrissat B."/>
            <person name="Grigoriev I."/>
            <person name="Martin F."/>
            <person name="Perotto S."/>
        </authorList>
    </citation>
    <scope>NUCLEOTIDE SEQUENCE [LARGE SCALE GENOMIC DNA]</scope>
    <source>
        <strain evidence="3 4">F</strain>
    </source>
</reference>
<evidence type="ECO:0000313" key="4">
    <source>
        <dbReference type="Proteomes" id="UP000235786"/>
    </source>
</evidence>
<feature type="transmembrane region" description="Helical" evidence="1">
    <location>
        <begin position="64"/>
        <end position="86"/>
    </location>
</feature>
<gene>
    <name evidence="3" type="ORF">L207DRAFT_172720</name>
</gene>
<keyword evidence="1" id="KW-0472">Membrane</keyword>
<feature type="transmembrane region" description="Helical" evidence="1">
    <location>
        <begin position="121"/>
        <end position="140"/>
    </location>
</feature>
<dbReference type="EMBL" id="KZ613957">
    <property type="protein sequence ID" value="PMD32894.1"/>
    <property type="molecule type" value="Genomic_DNA"/>
</dbReference>
<evidence type="ECO:0000259" key="2">
    <source>
        <dbReference type="Pfam" id="PF20237"/>
    </source>
</evidence>
<dbReference type="Proteomes" id="UP000235786">
    <property type="component" value="Unassembled WGS sequence"/>
</dbReference>
<dbReference type="InterPro" id="IPR046529">
    <property type="entry name" value="DUF6594"/>
</dbReference>
<dbReference type="Pfam" id="PF20237">
    <property type="entry name" value="DUF6594"/>
    <property type="match status" value="1"/>
</dbReference>
<evidence type="ECO:0000256" key="1">
    <source>
        <dbReference type="SAM" id="Phobius"/>
    </source>
</evidence>
<feature type="transmembrane region" description="Helical" evidence="1">
    <location>
        <begin position="93"/>
        <end position="115"/>
    </location>
</feature>